<proteinExistence type="predicted"/>
<dbReference type="InterPro" id="IPR058059">
    <property type="entry name" value="PA3496-like"/>
</dbReference>
<dbReference type="InterPro" id="IPR058510">
    <property type="entry name" value="DUF8197"/>
</dbReference>
<name>A0ABP9R8Q4_9GAMM</name>
<dbReference type="EMBL" id="BAABKI010000012">
    <property type="protein sequence ID" value="GAA5173071.1"/>
    <property type="molecule type" value="Genomic_DNA"/>
</dbReference>
<comment type="caution">
    <text evidence="1">The sequence shown here is derived from an EMBL/GenBank/DDBJ whole genome shotgun (WGS) entry which is preliminary data.</text>
</comment>
<dbReference type="RefSeq" id="WP_031384238.1">
    <property type="nucleotide sequence ID" value="NZ_BAABKI010000012.1"/>
</dbReference>
<accession>A0ABP9R8Q4</accession>
<keyword evidence="2" id="KW-1185">Reference proteome</keyword>
<dbReference type="Pfam" id="PF26620">
    <property type="entry name" value="DUF8197"/>
    <property type="match status" value="1"/>
</dbReference>
<protein>
    <submittedName>
        <fullName evidence="1">Uncharacterized protein</fullName>
    </submittedName>
</protein>
<gene>
    <name evidence="1" type="ORF">GCM10023342_10960</name>
</gene>
<dbReference type="NCBIfam" id="NF046101">
    <property type="entry name" value="PA3496_fam"/>
    <property type="match status" value="1"/>
</dbReference>
<sequence length="68" mass="8089">MSRESFIAEQASEEQDFFEAVNDEHFTRPRASRADSLRARRQVEALLEERRLKKAIEDDWFTGLDEEE</sequence>
<organism evidence="1 2">
    <name type="scientific">Modicisalibacter zincidurans</name>
    <dbReference type="NCBI Taxonomy" id="1178777"/>
    <lineage>
        <taxon>Bacteria</taxon>
        <taxon>Pseudomonadati</taxon>
        <taxon>Pseudomonadota</taxon>
        <taxon>Gammaproteobacteria</taxon>
        <taxon>Oceanospirillales</taxon>
        <taxon>Halomonadaceae</taxon>
        <taxon>Modicisalibacter</taxon>
    </lineage>
</organism>
<reference evidence="2" key="1">
    <citation type="journal article" date="2019" name="Int. J. Syst. Evol. Microbiol.">
        <title>The Global Catalogue of Microorganisms (GCM) 10K type strain sequencing project: providing services to taxonomists for standard genome sequencing and annotation.</title>
        <authorList>
            <consortium name="The Broad Institute Genomics Platform"/>
            <consortium name="The Broad Institute Genome Sequencing Center for Infectious Disease"/>
            <person name="Wu L."/>
            <person name="Ma J."/>
        </authorList>
    </citation>
    <scope>NUCLEOTIDE SEQUENCE [LARGE SCALE GENOMIC DNA]</scope>
    <source>
        <strain evidence="2">JCM 18472</strain>
    </source>
</reference>
<evidence type="ECO:0000313" key="2">
    <source>
        <dbReference type="Proteomes" id="UP001500074"/>
    </source>
</evidence>
<dbReference type="Proteomes" id="UP001500074">
    <property type="component" value="Unassembled WGS sequence"/>
</dbReference>
<evidence type="ECO:0000313" key="1">
    <source>
        <dbReference type="EMBL" id="GAA5173071.1"/>
    </source>
</evidence>